<organism evidence="1 2">
    <name type="scientific">Puccinia coronata f. sp. avenae</name>
    <dbReference type="NCBI Taxonomy" id="200324"/>
    <lineage>
        <taxon>Eukaryota</taxon>
        <taxon>Fungi</taxon>
        <taxon>Dikarya</taxon>
        <taxon>Basidiomycota</taxon>
        <taxon>Pucciniomycotina</taxon>
        <taxon>Pucciniomycetes</taxon>
        <taxon>Pucciniales</taxon>
        <taxon>Pucciniaceae</taxon>
        <taxon>Puccinia</taxon>
    </lineage>
</organism>
<dbReference type="Proteomes" id="UP000235388">
    <property type="component" value="Unassembled WGS sequence"/>
</dbReference>
<proteinExistence type="predicted"/>
<reference evidence="1 2" key="1">
    <citation type="submission" date="2017-11" db="EMBL/GenBank/DDBJ databases">
        <title>De novo assembly and phasing of dikaryotic genomes from two isolates of Puccinia coronata f. sp. avenae, the causal agent of oat crown rust.</title>
        <authorList>
            <person name="Miller M.E."/>
            <person name="Zhang Y."/>
            <person name="Omidvar V."/>
            <person name="Sperschneider J."/>
            <person name="Schwessinger B."/>
            <person name="Raley C."/>
            <person name="Palmer J.M."/>
            <person name="Garnica D."/>
            <person name="Upadhyaya N."/>
            <person name="Rathjen J."/>
            <person name="Taylor J.M."/>
            <person name="Park R.F."/>
            <person name="Dodds P.N."/>
            <person name="Hirsch C.D."/>
            <person name="Kianian S.F."/>
            <person name="Figueroa M."/>
        </authorList>
    </citation>
    <scope>NUCLEOTIDE SEQUENCE [LARGE SCALE GENOMIC DNA]</scope>
    <source>
        <strain evidence="1">12NC29</strain>
    </source>
</reference>
<evidence type="ECO:0000313" key="1">
    <source>
        <dbReference type="EMBL" id="PLW08305.1"/>
    </source>
</evidence>
<sequence length="169" mass="18834">MAGFIEPLLSRLVPVLNSNRVVQSLTENSAVAIGWRALACPQLIAPHINQFILNWCGPLFPPRSVLFCLVFVVANDLFRVWNVLGQRRPRTDSLVFSLTSPVQTKFMFAPTGPPVYPQFHLPNTPHSGPGSPPAAAANDDNDLLAYDRATHLTCLAFWLWQHPWSGYFP</sequence>
<dbReference type="AlphaFoldDB" id="A0A2N5S501"/>
<dbReference type="InterPro" id="IPR011989">
    <property type="entry name" value="ARM-like"/>
</dbReference>
<name>A0A2N5S501_9BASI</name>
<gene>
    <name evidence="1" type="ORF">PCANC_25711</name>
</gene>
<comment type="caution">
    <text evidence="1">The sequence shown here is derived from an EMBL/GenBank/DDBJ whole genome shotgun (WGS) entry which is preliminary data.</text>
</comment>
<dbReference type="EMBL" id="PGCJ01001169">
    <property type="protein sequence ID" value="PLW08305.1"/>
    <property type="molecule type" value="Genomic_DNA"/>
</dbReference>
<dbReference type="OrthoDB" id="951172at2759"/>
<dbReference type="STRING" id="200324.A0A2N5S501"/>
<dbReference type="Gene3D" id="1.25.10.10">
    <property type="entry name" value="Leucine-rich Repeat Variant"/>
    <property type="match status" value="1"/>
</dbReference>
<accession>A0A2N5S501</accession>
<keyword evidence="2" id="KW-1185">Reference proteome</keyword>
<protein>
    <submittedName>
        <fullName evidence="1">Uncharacterized protein</fullName>
    </submittedName>
</protein>
<evidence type="ECO:0000313" key="2">
    <source>
        <dbReference type="Proteomes" id="UP000235388"/>
    </source>
</evidence>